<dbReference type="Gene3D" id="1.20.1170.10">
    <property type="match status" value="1"/>
</dbReference>
<organism evidence="3 5">
    <name type="scientific">Pectobacterium carotovorum subsp. carotovorum</name>
    <name type="common">Erwinia carotovora subsp. carotovora</name>
    <dbReference type="NCBI Taxonomy" id="555"/>
    <lineage>
        <taxon>Bacteria</taxon>
        <taxon>Pseudomonadati</taxon>
        <taxon>Pseudomonadota</taxon>
        <taxon>Gammaproteobacteria</taxon>
        <taxon>Enterobacterales</taxon>
        <taxon>Pectobacteriaceae</taxon>
        <taxon>Pectobacterium</taxon>
    </lineage>
</organism>
<evidence type="ECO:0000256" key="1">
    <source>
        <dbReference type="SAM" id="MobiDB-lite"/>
    </source>
</evidence>
<gene>
    <name evidence="3" type="ORF">Pcaca03_02990</name>
    <name evidence="2" type="ORF">SOASR016_02990</name>
</gene>
<dbReference type="Proteomes" id="UP001058167">
    <property type="component" value="Unassembled WGS sequence"/>
</dbReference>
<dbReference type="PANTHER" id="PTHR38443:SF2">
    <property type="entry name" value="NON-HEMOLYTIC ENTEROTOXIN LYTIC COMPONENT L1"/>
    <property type="match status" value="1"/>
</dbReference>
<evidence type="ECO:0008006" key="6">
    <source>
        <dbReference type="Google" id="ProtNLM"/>
    </source>
</evidence>
<dbReference type="PANTHER" id="PTHR38443">
    <property type="match status" value="1"/>
</dbReference>
<evidence type="ECO:0000313" key="5">
    <source>
        <dbReference type="Proteomes" id="UP001165145"/>
    </source>
</evidence>
<dbReference type="CDD" id="cd22652">
    <property type="entry name" value="ClyA_AhlB-like"/>
    <property type="match status" value="1"/>
</dbReference>
<dbReference type="InterPro" id="IPR008414">
    <property type="entry name" value="HBL"/>
</dbReference>
<reference evidence="2" key="1">
    <citation type="submission" date="2022-06" db="EMBL/GenBank/DDBJ databases">
        <title>Draft genome sequences of Pectobacterium carotovorum subsp. carotovorum str. NBRC12380.</title>
        <authorList>
            <person name="Wakabayashi Y."/>
            <person name="Kojima K."/>
        </authorList>
    </citation>
    <scope>NUCLEOTIDE SEQUENCE</scope>
    <source>
        <strain evidence="2">NBRC 12380</strain>
    </source>
</reference>
<feature type="region of interest" description="Disordered" evidence="1">
    <location>
        <begin position="351"/>
        <end position="370"/>
    </location>
</feature>
<dbReference type="Proteomes" id="UP001165145">
    <property type="component" value="Unassembled WGS sequence"/>
</dbReference>
<evidence type="ECO:0000313" key="3">
    <source>
        <dbReference type="EMBL" id="GLV67855.1"/>
    </source>
</evidence>
<evidence type="ECO:0000313" key="4">
    <source>
        <dbReference type="Proteomes" id="UP001058167"/>
    </source>
</evidence>
<protein>
    <recommendedName>
        <fullName evidence="6">HBL/NHE enterotoxin family protein</fullName>
    </recommendedName>
</protein>
<dbReference type="EMBL" id="BSRL01000001">
    <property type="protein sequence ID" value="GLV67855.1"/>
    <property type="molecule type" value="Genomic_DNA"/>
</dbReference>
<dbReference type="GO" id="GO:0016020">
    <property type="term" value="C:membrane"/>
    <property type="evidence" value="ECO:0007669"/>
    <property type="project" value="InterPro"/>
</dbReference>
<dbReference type="SUPFAM" id="SSF58100">
    <property type="entry name" value="Bacterial hemolysins"/>
    <property type="match status" value="1"/>
</dbReference>
<comment type="caution">
    <text evidence="3">The sequence shown here is derived from an EMBL/GenBank/DDBJ whole genome shotgun (WGS) entry which is preliminary data.</text>
</comment>
<dbReference type="RefSeq" id="WP_239766725.1">
    <property type="nucleotide sequence ID" value="NZ_BRCK01000001.1"/>
</dbReference>
<reference evidence="3" key="2">
    <citation type="submission" date="2023-02" db="EMBL/GenBank/DDBJ databases">
        <title>Pectobacterium carotovorum subsp. carotovorum NBRC 12380.</title>
        <authorList>
            <person name="Ichikawa N."/>
            <person name="Sato H."/>
            <person name="Tonouchi N."/>
        </authorList>
    </citation>
    <scope>NUCLEOTIDE SEQUENCE</scope>
    <source>
        <strain evidence="3">NBRC 12380</strain>
    </source>
</reference>
<evidence type="ECO:0000313" key="2">
    <source>
        <dbReference type="EMBL" id="GKX45547.1"/>
    </source>
</evidence>
<proteinExistence type="predicted"/>
<dbReference type="AlphaFoldDB" id="A0AAI9KW94"/>
<name>A0AAI9KW94_PECCC</name>
<dbReference type="Pfam" id="PF05791">
    <property type="entry name" value="Bacillus_HBL"/>
    <property type="match status" value="1"/>
</dbReference>
<dbReference type="InterPro" id="IPR052785">
    <property type="entry name" value="Enterotoxin_cmpnt"/>
</dbReference>
<dbReference type="EMBL" id="BRLF01000001">
    <property type="protein sequence ID" value="GKX45547.1"/>
    <property type="molecule type" value="Genomic_DNA"/>
</dbReference>
<keyword evidence="4" id="KW-1185">Reference proteome</keyword>
<sequence length="370" mass="39882">MKTQHVLQYVDMRQRADQQINDSNNQVSSALIVNGYCLALTEQPKFDFSADPHLKSLQKGLNDSLADAINHANDYINNVQNQCLVTLNNLLDVFNRTDETIKLYPNSIAREDVIESINSIHKKCGVYQNQSEDYKKQCDDFRENITKSSGDFSGANDKVQAAVTGDKGEITDLNNQVADLDKRINELTAGSVLSAIGILGGAVLICVGAATEVFTGGAATAAIVVGVGVVGTSIAGEAASTISLVDCYKQKNTLLAEIYSLKQESSQATAVNGQLLSLVQHANDAATALVDISKQWTDLASNLEILNKNLNDADSDESFTEHLIAYKSANQPIEESAKLLKSQYMQVQPTTDKTTSVSDQLEQATKASAA</sequence>
<accession>A0AAI9KW94</accession>